<accession>A0A510DZX4</accession>
<protein>
    <recommendedName>
        <fullName evidence="3">N-acetyltransferase domain-containing protein</fullName>
    </recommendedName>
</protein>
<dbReference type="Gene3D" id="3.40.630.30">
    <property type="match status" value="1"/>
</dbReference>
<evidence type="ECO:0000256" key="1">
    <source>
        <dbReference type="ARBA" id="ARBA00022679"/>
    </source>
</evidence>
<dbReference type="Pfam" id="PF13508">
    <property type="entry name" value="Acetyltransf_7"/>
    <property type="match status" value="1"/>
</dbReference>
<dbReference type="InterPro" id="IPR000182">
    <property type="entry name" value="GNAT_dom"/>
</dbReference>
<evidence type="ECO:0000313" key="5">
    <source>
        <dbReference type="EMBL" id="BBG25762.1"/>
    </source>
</evidence>
<dbReference type="SUPFAM" id="SSF55729">
    <property type="entry name" value="Acyl-CoA N-acyltransferases (Nat)"/>
    <property type="match status" value="1"/>
</dbReference>
<dbReference type="RefSeq" id="WP_054846676.1">
    <property type="nucleotide sequence ID" value="NZ_AP018929.1"/>
</dbReference>
<gene>
    <name evidence="4" type="ORF">IC006_0285</name>
    <name evidence="5" type="ORF">IC007_0267</name>
</gene>
<dbReference type="InterPro" id="IPR016181">
    <property type="entry name" value="Acyl_CoA_acyltransferase"/>
</dbReference>
<evidence type="ECO:0000313" key="7">
    <source>
        <dbReference type="Proteomes" id="UP000325030"/>
    </source>
</evidence>
<dbReference type="STRING" id="1294262.GCA_001316085_02748"/>
<evidence type="ECO:0000256" key="2">
    <source>
        <dbReference type="ARBA" id="ARBA00023315"/>
    </source>
</evidence>
<dbReference type="GeneID" id="41716772"/>
<dbReference type="KEGG" id="step:IC006_0285"/>
<accession>A0A510DS35</accession>
<proteinExistence type="predicted"/>
<dbReference type="OrthoDB" id="43754at2157"/>
<sequence>MERRDVGSPFFSGDPRMDKYTTKDYYNWKRKGDIVLVIEDNGIIKGIADVVVKGDYLLLDMIAVHALFHGQGVGSKLLNKVEELAGNMNKKGVILEALDSAVNFYRKHGFVPSHQRIDREFGVLTVMKKEIRVLETVRS</sequence>
<dbReference type="Proteomes" id="UP000322983">
    <property type="component" value="Chromosome"/>
</dbReference>
<evidence type="ECO:0000313" key="6">
    <source>
        <dbReference type="Proteomes" id="UP000322983"/>
    </source>
</evidence>
<dbReference type="AlphaFoldDB" id="A0A510DZX4"/>
<evidence type="ECO:0000259" key="3">
    <source>
        <dbReference type="PROSITE" id="PS51186"/>
    </source>
</evidence>
<dbReference type="GO" id="GO:0016747">
    <property type="term" value="F:acyltransferase activity, transferring groups other than amino-acyl groups"/>
    <property type="evidence" value="ECO:0007669"/>
    <property type="project" value="InterPro"/>
</dbReference>
<dbReference type="InterPro" id="IPR050680">
    <property type="entry name" value="YpeA/RimI_acetyltransf"/>
</dbReference>
<organism evidence="5 7">
    <name type="scientific">Sulfuracidifex tepidarius</name>
    <dbReference type="NCBI Taxonomy" id="1294262"/>
    <lineage>
        <taxon>Archaea</taxon>
        <taxon>Thermoproteota</taxon>
        <taxon>Thermoprotei</taxon>
        <taxon>Sulfolobales</taxon>
        <taxon>Sulfolobaceae</taxon>
        <taxon>Sulfuracidifex</taxon>
    </lineage>
</organism>
<reference evidence="7" key="1">
    <citation type="submission" date="2018-09" db="EMBL/GenBank/DDBJ databases">
        <title>Complete Genome Sequencing of Sulfolobus sp. JCM 16834.</title>
        <authorList>
            <person name="Kato S."/>
            <person name="Itoh T."/>
            <person name="Ohkuma M."/>
        </authorList>
    </citation>
    <scope>NUCLEOTIDE SEQUENCE [LARGE SCALE GENOMIC DNA]</scope>
    <source>
        <strain evidence="7">IC-007</strain>
    </source>
</reference>
<dbReference type="PANTHER" id="PTHR43420">
    <property type="entry name" value="ACETYLTRANSFERASE"/>
    <property type="match status" value="1"/>
</dbReference>
<feature type="domain" description="N-acetyltransferase" evidence="3">
    <location>
        <begin position="1"/>
        <end position="132"/>
    </location>
</feature>
<dbReference type="EMBL" id="AP018929">
    <property type="protein sequence ID" value="BBG23001.1"/>
    <property type="molecule type" value="Genomic_DNA"/>
</dbReference>
<name>A0A510DZX4_9CREN</name>
<dbReference type="Proteomes" id="UP000325030">
    <property type="component" value="Chromosome"/>
</dbReference>
<evidence type="ECO:0000313" key="4">
    <source>
        <dbReference type="EMBL" id="BBG23001.1"/>
    </source>
</evidence>
<dbReference type="PROSITE" id="PS51186">
    <property type="entry name" value="GNAT"/>
    <property type="match status" value="1"/>
</dbReference>
<dbReference type="CDD" id="cd04301">
    <property type="entry name" value="NAT_SF"/>
    <property type="match status" value="1"/>
</dbReference>
<keyword evidence="1" id="KW-0808">Transferase</keyword>
<reference evidence="5 6" key="2">
    <citation type="journal article" date="2020" name="Int. J. Syst. Evol. Microbiol.">
        <title>Sulfuracidifex tepidarius gen. nov., sp. nov. and transfer of Sulfolobus metallicus Huber and Stetter 1992 to the genus Sulfuracidifex as Sulfuracidifex metallicus comb. nov.</title>
        <authorList>
            <person name="Itoh T."/>
            <person name="Miura T."/>
            <person name="Sakai H.D."/>
            <person name="Kato S."/>
            <person name="Ohkuma M."/>
            <person name="Takashina T."/>
        </authorList>
    </citation>
    <scope>NUCLEOTIDE SEQUENCE</scope>
    <source>
        <strain evidence="4 6">IC-006</strain>
        <strain evidence="5">IC-007</strain>
    </source>
</reference>
<dbReference type="PANTHER" id="PTHR43420:SF12">
    <property type="entry name" value="N-ACETYLTRANSFERASE DOMAIN-CONTAINING PROTEIN"/>
    <property type="match status" value="1"/>
</dbReference>
<keyword evidence="2" id="KW-0012">Acyltransferase</keyword>
<dbReference type="EMBL" id="AP018930">
    <property type="protein sequence ID" value="BBG25762.1"/>
    <property type="molecule type" value="Genomic_DNA"/>
</dbReference>
<keyword evidence="6" id="KW-1185">Reference proteome</keyword>